<dbReference type="PANTHER" id="PTHR30336">
    <property type="entry name" value="INNER MEMBRANE PROTEIN, PROBABLE PERMEASE"/>
    <property type="match status" value="1"/>
</dbReference>
<name>A0ABZ2KBA3_9BACT</name>
<dbReference type="InterPro" id="IPR014729">
    <property type="entry name" value="Rossmann-like_a/b/a_fold"/>
</dbReference>
<keyword evidence="3" id="KW-1185">Reference proteome</keyword>
<evidence type="ECO:0000313" key="3">
    <source>
        <dbReference type="Proteomes" id="UP001379533"/>
    </source>
</evidence>
<dbReference type="InterPro" id="IPR051599">
    <property type="entry name" value="Cell_Envelope_Assoc"/>
</dbReference>
<dbReference type="Proteomes" id="UP001379533">
    <property type="component" value="Chromosome"/>
</dbReference>
<proteinExistence type="predicted"/>
<dbReference type="Pfam" id="PF02698">
    <property type="entry name" value="DUF218"/>
    <property type="match status" value="1"/>
</dbReference>
<reference evidence="2 3" key="1">
    <citation type="submission" date="2021-12" db="EMBL/GenBank/DDBJ databases">
        <title>Discovery of the Pendulisporaceae a myxobacterial family with distinct sporulation behavior and unique specialized metabolism.</title>
        <authorList>
            <person name="Garcia R."/>
            <person name="Popoff A."/>
            <person name="Bader C.D."/>
            <person name="Loehr J."/>
            <person name="Walesch S."/>
            <person name="Walt C."/>
            <person name="Boldt J."/>
            <person name="Bunk B."/>
            <person name="Haeckl F.J.F.P.J."/>
            <person name="Gunesch A.P."/>
            <person name="Birkelbach J."/>
            <person name="Nuebel U."/>
            <person name="Pietschmann T."/>
            <person name="Bach T."/>
            <person name="Mueller R."/>
        </authorList>
    </citation>
    <scope>NUCLEOTIDE SEQUENCE [LARGE SCALE GENOMIC DNA]</scope>
    <source>
        <strain evidence="2 3">MSr12523</strain>
    </source>
</reference>
<feature type="domain" description="DUF218" evidence="1">
    <location>
        <begin position="39"/>
        <end position="184"/>
    </location>
</feature>
<accession>A0ABZ2KBA3</accession>
<dbReference type="EMBL" id="CP089982">
    <property type="protein sequence ID" value="WXA94370.1"/>
    <property type="molecule type" value="Genomic_DNA"/>
</dbReference>
<protein>
    <submittedName>
        <fullName evidence="2">YdcF family protein</fullName>
    </submittedName>
</protein>
<evidence type="ECO:0000313" key="2">
    <source>
        <dbReference type="EMBL" id="WXA94370.1"/>
    </source>
</evidence>
<dbReference type="Gene3D" id="3.40.50.620">
    <property type="entry name" value="HUPs"/>
    <property type="match status" value="1"/>
</dbReference>
<dbReference type="InterPro" id="IPR003848">
    <property type="entry name" value="DUF218"/>
</dbReference>
<dbReference type="PANTHER" id="PTHR30336:SF20">
    <property type="entry name" value="DUF218 DOMAIN-CONTAINING PROTEIN"/>
    <property type="match status" value="1"/>
</dbReference>
<sequence>MKSKQRWILSSLALLSAVVLLIAVRVDRFGQEEHAEPTDAIVVLGARVRPDHSPCPAARARVEKAVELYRRNIAPVVYFSGGVGDNAPSEAEAMRDYAIGLGLPANAARLEAESHSTEQNAQRTTLLLRAAGERRAVVVSDPYHLLRARQYFRLQGFEVATSPALVSERNSDPLTRAHWTLRESAALLLHPRVLFASAP</sequence>
<dbReference type="CDD" id="cd06259">
    <property type="entry name" value="YdcF-like"/>
    <property type="match status" value="1"/>
</dbReference>
<dbReference type="RefSeq" id="WP_394844976.1">
    <property type="nucleotide sequence ID" value="NZ_CP089982.1"/>
</dbReference>
<organism evidence="2 3">
    <name type="scientific">Pendulispora brunnea</name>
    <dbReference type="NCBI Taxonomy" id="2905690"/>
    <lineage>
        <taxon>Bacteria</taxon>
        <taxon>Pseudomonadati</taxon>
        <taxon>Myxococcota</taxon>
        <taxon>Myxococcia</taxon>
        <taxon>Myxococcales</taxon>
        <taxon>Sorangiineae</taxon>
        <taxon>Pendulisporaceae</taxon>
        <taxon>Pendulispora</taxon>
    </lineage>
</organism>
<evidence type="ECO:0000259" key="1">
    <source>
        <dbReference type="Pfam" id="PF02698"/>
    </source>
</evidence>
<gene>
    <name evidence="2" type="ORF">LZC95_48985</name>
</gene>